<dbReference type="InterPro" id="IPR015886">
    <property type="entry name" value="H2TH_FPG"/>
</dbReference>
<reference evidence="17" key="1">
    <citation type="submission" date="2015-07" db="EMBL/GenBank/DDBJ databases">
        <authorList>
            <person name="Ju K.-S."/>
            <person name="Doroghazi J.R."/>
            <person name="Metcalf W.W."/>
        </authorList>
    </citation>
    <scope>NUCLEOTIDE SEQUENCE [LARGE SCALE GENOMIC DNA]</scope>
    <source>
        <strain evidence="17">NRRL ISP-5002</strain>
    </source>
</reference>
<evidence type="ECO:0000256" key="12">
    <source>
        <dbReference type="ARBA" id="ARBA00023295"/>
    </source>
</evidence>
<dbReference type="RefSeq" id="WP_053926818.1">
    <property type="nucleotide sequence ID" value="NZ_LGKG01000163.1"/>
</dbReference>
<feature type="domain" description="Formamidopyrimidine-DNA glycosylase catalytic" evidence="15">
    <location>
        <begin position="2"/>
        <end position="114"/>
    </location>
</feature>
<protein>
    <submittedName>
        <fullName evidence="16">Formamidopyrimidine-DNA glycosylase</fullName>
    </submittedName>
</protein>
<dbReference type="GO" id="GO:0006284">
    <property type="term" value="P:base-excision repair"/>
    <property type="evidence" value="ECO:0007669"/>
    <property type="project" value="InterPro"/>
</dbReference>
<keyword evidence="5 13" id="KW-0863">Zinc-finger</keyword>
<evidence type="ECO:0000256" key="6">
    <source>
        <dbReference type="ARBA" id="ARBA00022801"/>
    </source>
</evidence>
<evidence type="ECO:0000256" key="11">
    <source>
        <dbReference type="ARBA" id="ARBA00023268"/>
    </source>
</evidence>
<dbReference type="SMART" id="SM01232">
    <property type="entry name" value="H2TH"/>
    <property type="match status" value="1"/>
</dbReference>
<evidence type="ECO:0000313" key="16">
    <source>
        <dbReference type="EMBL" id="KPC60370.1"/>
    </source>
</evidence>
<dbReference type="InterPro" id="IPR012319">
    <property type="entry name" value="FPG_cat"/>
</dbReference>
<dbReference type="Gene3D" id="1.10.8.50">
    <property type="match status" value="1"/>
</dbReference>
<dbReference type="EMBL" id="LGKG01000163">
    <property type="protein sequence ID" value="KPC60370.1"/>
    <property type="molecule type" value="Genomic_DNA"/>
</dbReference>
<dbReference type="PATRIC" id="fig|66876.3.peg.6612"/>
<evidence type="ECO:0000256" key="2">
    <source>
        <dbReference type="ARBA" id="ARBA00009409"/>
    </source>
</evidence>
<comment type="caution">
    <text evidence="16">The sequence shown here is derived from an EMBL/GenBank/DDBJ whole genome shotgun (WGS) entry which is preliminary data.</text>
</comment>
<dbReference type="InterPro" id="IPR035937">
    <property type="entry name" value="FPG_N"/>
</dbReference>
<proteinExistence type="inferred from homology"/>
<dbReference type="Pfam" id="PF06831">
    <property type="entry name" value="H2TH"/>
    <property type="match status" value="1"/>
</dbReference>
<dbReference type="Gene3D" id="3.20.190.10">
    <property type="entry name" value="MutM-like, N-terminal"/>
    <property type="match status" value="1"/>
</dbReference>
<dbReference type="AlphaFoldDB" id="A0A0N0GX47"/>
<keyword evidence="8" id="KW-0238">DNA-binding</keyword>
<comment type="catalytic activity">
    <reaction evidence="1">
        <text>Hydrolysis of DNA containing ring-opened 7-methylguanine residues, releasing 2,6-diamino-4-hydroxy-5-(N-methyl)formamidopyrimidine.</text>
        <dbReference type="EC" id="3.2.2.23"/>
    </reaction>
</comment>
<evidence type="ECO:0000256" key="5">
    <source>
        <dbReference type="ARBA" id="ARBA00022771"/>
    </source>
</evidence>
<evidence type="ECO:0000256" key="13">
    <source>
        <dbReference type="PROSITE-ProRule" id="PRU00391"/>
    </source>
</evidence>
<gene>
    <name evidence="16" type="ORF">ADL29_30085</name>
</gene>
<dbReference type="PANTHER" id="PTHR22993:SF9">
    <property type="entry name" value="FORMAMIDOPYRIMIDINE-DNA GLYCOSYLASE"/>
    <property type="match status" value="1"/>
</dbReference>
<evidence type="ECO:0000313" key="17">
    <source>
        <dbReference type="Proteomes" id="UP000037982"/>
    </source>
</evidence>
<keyword evidence="7" id="KW-0862">Zinc</keyword>
<dbReference type="InterPro" id="IPR010979">
    <property type="entry name" value="Ribosomal_uS13-like_H2TH"/>
</dbReference>
<dbReference type="PROSITE" id="PS51066">
    <property type="entry name" value="ZF_FPG_2"/>
    <property type="match status" value="1"/>
</dbReference>
<accession>A0A0N0GX47</accession>
<keyword evidence="17" id="KW-1185">Reference proteome</keyword>
<evidence type="ECO:0000259" key="14">
    <source>
        <dbReference type="PROSITE" id="PS51066"/>
    </source>
</evidence>
<keyword evidence="11" id="KW-0511">Multifunctional enzyme</keyword>
<dbReference type="SUPFAM" id="SSF46946">
    <property type="entry name" value="S13-like H2TH domain"/>
    <property type="match status" value="1"/>
</dbReference>
<dbReference type="SUPFAM" id="SSF57716">
    <property type="entry name" value="Glucocorticoid receptor-like (DNA-binding domain)"/>
    <property type="match status" value="1"/>
</dbReference>
<keyword evidence="12" id="KW-0326">Glycosidase</keyword>
<evidence type="ECO:0000256" key="8">
    <source>
        <dbReference type="ARBA" id="ARBA00023125"/>
    </source>
</evidence>
<dbReference type="Proteomes" id="UP000037982">
    <property type="component" value="Unassembled WGS sequence"/>
</dbReference>
<organism evidence="16 17">
    <name type="scientific">Streptomyces chattanoogensis</name>
    <dbReference type="NCBI Taxonomy" id="66876"/>
    <lineage>
        <taxon>Bacteria</taxon>
        <taxon>Bacillati</taxon>
        <taxon>Actinomycetota</taxon>
        <taxon>Actinomycetes</taxon>
        <taxon>Kitasatosporales</taxon>
        <taxon>Streptomycetaceae</taxon>
        <taxon>Streptomyces</taxon>
    </lineage>
</organism>
<dbReference type="SMART" id="SM00898">
    <property type="entry name" value="Fapy_DNA_glyco"/>
    <property type="match status" value="1"/>
</dbReference>
<dbReference type="GO" id="GO:0003906">
    <property type="term" value="F:DNA-(apurinic or apyrimidinic site) endonuclease activity"/>
    <property type="evidence" value="ECO:0007669"/>
    <property type="project" value="InterPro"/>
</dbReference>
<evidence type="ECO:0000259" key="15">
    <source>
        <dbReference type="PROSITE" id="PS51068"/>
    </source>
</evidence>
<dbReference type="CDD" id="cd08773">
    <property type="entry name" value="FpgNei_N"/>
    <property type="match status" value="1"/>
</dbReference>
<keyword evidence="10" id="KW-0456">Lyase</keyword>
<dbReference type="GO" id="GO:0016829">
    <property type="term" value="F:lyase activity"/>
    <property type="evidence" value="ECO:0007669"/>
    <property type="project" value="UniProtKB-KW"/>
</dbReference>
<keyword evidence="9" id="KW-0234">DNA repair</keyword>
<dbReference type="GO" id="GO:0008534">
    <property type="term" value="F:oxidized purine nucleobase lesion DNA N-glycosylase activity"/>
    <property type="evidence" value="ECO:0007669"/>
    <property type="project" value="UniProtKB-EC"/>
</dbReference>
<dbReference type="GO" id="GO:0003684">
    <property type="term" value="F:damaged DNA binding"/>
    <property type="evidence" value="ECO:0007669"/>
    <property type="project" value="InterPro"/>
</dbReference>
<evidence type="ECO:0000256" key="3">
    <source>
        <dbReference type="ARBA" id="ARBA00022723"/>
    </source>
</evidence>
<sequence>MPELPDVEGFRQVLMTCGRRTITDIEVRDAGILRGVTEKRLRKECKERRLGKAWRHGKWLFAPTDGGPTLVFHFGMTGSLWCCSPDEPFAAHDRLVLTLDNARSLRYRDQRKLKGVQLADDAAVDRILDRLGPDALAVDRAELADLLSRRRGAIKSALMDQSVIAGLGNLLCDEILWRARIAPRTPARDLTGTAYRRLHAAMGRVLHTSVRAGRVPPRRSWITGRRDDSEPLCPRCGESLSSGRTAGRRTVWCPHCQP</sequence>
<keyword evidence="3" id="KW-0479">Metal-binding</keyword>
<evidence type="ECO:0000256" key="9">
    <source>
        <dbReference type="ARBA" id="ARBA00023204"/>
    </source>
</evidence>
<comment type="similarity">
    <text evidence="2">Belongs to the FPG family.</text>
</comment>
<feature type="domain" description="FPG-type" evidence="14">
    <location>
        <begin position="221"/>
        <end position="258"/>
    </location>
</feature>
<keyword evidence="6" id="KW-0378">Hydrolase</keyword>
<name>A0A0N0GX47_9ACTN</name>
<dbReference type="InterPro" id="IPR000214">
    <property type="entry name" value="Znf_DNA_glyclase/AP_lyase"/>
</dbReference>
<dbReference type="Pfam" id="PF01149">
    <property type="entry name" value="Fapy_DNA_glyco"/>
    <property type="match status" value="1"/>
</dbReference>
<evidence type="ECO:0000256" key="10">
    <source>
        <dbReference type="ARBA" id="ARBA00023239"/>
    </source>
</evidence>
<keyword evidence="4" id="KW-0227">DNA damage</keyword>
<dbReference type="SUPFAM" id="SSF81624">
    <property type="entry name" value="N-terminal domain of MutM-like DNA repair proteins"/>
    <property type="match status" value="1"/>
</dbReference>
<dbReference type="PANTHER" id="PTHR22993">
    <property type="entry name" value="FORMAMIDOPYRIMIDINE-DNA GLYCOSYLASE"/>
    <property type="match status" value="1"/>
</dbReference>
<dbReference type="PROSITE" id="PS51068">
    <property type="entry name" value="FPG_CAT"/>
    <property type="match status" value="1"/>
</dbReference>
<evidence type="ECO:0000256" key="4">
    <source>
        <dbReference type="ARBA" id="ARBA00022763"/>
    </source>
</evidence>
<evidence type="ECO:0000256" key="7">
    <source>
        <dbReference type="ARBA" id="ARBA00022833"/>
    </source>
</evidence>
<evidence type="ECO:0000256" key="1">
    <source>
        <dbReference type="ARBA" id="ARBA00001668"/>
    </source>
</evidence>
<dbReference type="GO" id="GO:0008270">
    <property type="term" value="F:zinc ion binding"/>
    <property type="evidence" value="ECO:0007669"/>
    <property type="project" value="UniProtKB-KW"/>
</dbReference>